<dbReference type="AlphaFoldDB" id="A0A1H3S0H9"/>
<accession>A0A1H3S0H9</accession>
<dbReference type="SUPFAM" id="SSF69118">
    <property type="entry name" value="AhpD-like"/>
    <property type="match status" value="1"/>
</dbReference>
<dbReference type="GO" id="GO:0051920">
    <property type="term" value="F:peroxiredoxin activity"/>
    <property type="evidence" value="ECO:0007669"/>
    <property type="project" value="InterPro"/>
</dbReference>
<evidence type="ECO:0000313" key="3">
    <source>
        <dbReference type="Proteomes" id="UP000199515"/>
    </source>
</evidence>
<dbReference type="Pfam" id="PF02627">
    <property type="entry name" value="CMD"/>
    <property type="match status" value="1"/>
</dbReference>
<dbReference type="PANTHER" id="PTHR33570:SF10">
    <property type="entry name" value="GAMMA-CARBOXYMUCONOLACTONE DECARBOXYLASE"/>
    <property type="match status" value="1"/>
</dbReference>
<dbReference type="RefSeq" id="WP_091298471.1">
    <property type="nucleotide sequence ID" value="NZ_FNON01000012.1"/>
</dbReference>
<gene>
    <name evidence="2" type="ORF">SAMN05421504_112129</name>
</gene>
<dbReference type="InterPro" id="IPR029032">
    <property type="entry name" value="AhpD-like"/>
</dbReference>
<dbReference type="Gene3D" id="1.20.1290.10">
    <property type="entry name" value="AhpD-like"/>
    <property type="match status" value="1"/>
</dbReference>
<organism evidence="2 3">
    <name type="scientific">Amycolatopsis xylanica</name>
    <dbReference type="NCBI Taxonomy" id="589385"/>
    <lineage>
        <taxon>Bacteria</taxon>
        <taxon>Bacillati</taxon>
        <taxon>Actinomycetota</taxon>
        <taxon>Actinomycetes</taxon>
        <taxon>Pseudonocardiales</taxon>
        <taxon>Pseudonocardiaceae</taxon>
        <taxon>Amycolatopsis</taxon>
    </lineage>
</organism>
<dbReference type="PANTHER" id="PTHR33570">
    <property type="entry name" value="4-CARBOXYMUCONOLACTONE DECARBOXYLASE FAMILY PROTEIN"/>
    <property type="match status" value="1"/>
</dbReference>
<dbReference type="OrthoDB" id="9802489at2"/>
<dbReference type="InterPro" id="IPR003779">
    <property type="entry name" value="CMD-like"/>
</dbReference>
<dbReference type="EMBL" id="FNON01000012">
    <property type="protein sequence ID" value="SDZ31277.1"/>
    <property type="molecule type" value="Genomic_DNA"/>
</dbReference>
<proteinExistence type="predicted"/>
<reference evidence="2 3" key="1">
    <citation type="submission" date="2016-10" db="EMBL/GenBank/DDBJ databases">
        <authorList>
            <person name="de Groot N.N."/>
        </authorList>
    </citation>
    <scope>NUCLEOTIDE SEQUENCE [LARGE SCALE GENOMIC DNA]</scope>
    <source>
        <strain evidence="2 3">CPCC 202699</strain>
    </source>
</reference>
<protein>
    <submittedName>
        <fullName evidence="2">4-carboxymuconolactone decarboxylase</fullName>
    </submittedName>
</protein>
<dbReference type="InterPro" id="IPR052512">
    <property type="entry name" value="4CMD/NDH-1_regulator"/>
</dbReference>
<sequence length="207" mass="21743">MGDEVEKLHRRGRANFAELVEGGEQRLDALFRTIPALGELAVGTVYGHLHERPGLDPRIREAATLAAIVAAGMAGPPLSVHLKTGLASGLAPGEVTEVVLQTAAFAGFPRAVSAADQLNRLFADAGLASPPARTPREVVLAYCVAPPEDAEPDVLALLTEVTRVSATATGPDRVLVECFGDDSLDGVLVFRVDGENVVEVAVYRQAD</sequence>
<dbReference type="STRING" id="589385.SAMN05421504_112129"/>
<evidence type="ECO:0000259" key="1">
    <source>
        <dbReference type="Pfam" id="PF02627"/>
    </source>
</evidence>
<keyword evidence="3" id="KW-1185">Reference proteome</keyword>
<dbReference type="Proteomes" id="UP000199515">
    <property type="component" value="Unassembled WGS sequence"/>
</dbReference>
<evidence type="ECO:0000313" key="2">
    <source>
        <dbReference type="EMBL" id="SDZ31277.1"/>
    </source>
</evidence>
<name>A0A1H3S0H9_9PSEU</name>
<feature type="domain" description="Carboxymuconolactone decarboxylase-like" evidence="1">
    <location>
        <begin position="45"/>
        <end position="116"/>
    </location>
</feature>